<accession>A0ABN0Y007</accession>
<evidence type="ECO:0000313" key="2">
    <source>
        <dbReference type="EMBL" id="GAA0378459.1"/>
    </source>
</evidence>
<dbReference type="EMBL" id="BAAAEJ010000002">
    <property type="protein sequence ID" value="GAA0378459.1"/>
    <property type="molecule type" value="Genomic_DNA"/>
</dbReference>
<dbReference type="PANTHER" id="PTHR43546">
    <property type="entry name" value="UPF0173 METAL-DEPENDENT HYDROLASE MJ1163-RELATED"/>
    <property type="match status" value="1"/>
</dbReference>
<gene>
    <name evidence="2" type="ORF">GCM10009093_01910</name>
</gene>
<organism evidence="2 3">
    <name type="scientific">Brevundimonas terrae</name>
    <dbReference type="NCBI Taxonomy" id="363631"/>
    <lineage>
        <taxon>Bacteria</taxon>
        <taxon>Pseudomonadati</taxon>
        <taxon>Pseudomonadota</taxon>
        <taxon>Alphaproteobacteria</taxon>
        <taxon>Caulobacterales</taxon>
        <taxon>Caulobacteraceae</taxon>
        <taxon>Brevundimonas</taxon>
    </lineage>
</organism>
<dbReference type="RefSeq" id="WP_167178433.1">
    <property type="nucleotide sequence ID" value="NZ_BAAAEJ010000002.1"/>
</dbReference>
<name>A0ABN0Y007_9CAUL</name>
<evidence type="ECO:0000313" key="3">
    <source>
        <dbReference type="Proteomes" id="UP001500791"/>
    </source>
</evidence>
<comment type="caution">
    <text evidence="2">The sequence shown here is derived from an EMBL/GenBank/DDBJ whole genome shotgun (WGS) entry which is preliminary data.</text>
</comment>
<dbReference type="Gene3D" id="3.60.15.10">
    <property type="entry name" value="Ribonuclease Z/Hydroxyacylglutathione hydrolase-like"/>
    <property type="match status" value="1"/>
</dbReference>
<feature type="domain" description="Metallo-beta-lactamase" evidence="1">
    <location>
        <begin position="48"/>
        <end position="263"/>
    </location>
</feature>
<proteinExistence type="predicted"/>
<evidence type="ECO:0000259" key="1">
    <source>
        <dbReference type="SMART" id="SM00849"/>
    </source>
</evidence>
<dbReference type="InterPro" id="IPR050114">
    <property type="entry name" value="UPF0173_UPF0282_UlaG_hydrolase"/>
</dbReference>
<dbReference type="Proteomes" id="UP001500791">
    <property type="component" value="Unassembled WGS sequence"/>
</dbReference>
<dbReference type="SMART" id="SM00849">
    <property type="entry name" value="Lactamase_B"/>
    <property type="match status" value="1"/>
</dbReference>
<protein>
    <submittedName>
        <fullName evidence="2">MBL fold metallo-hydrolase</fullName>
    </submittedName>
</protein>
<dbReference type="SUPFAM" id="SSF56281">
    <property type="entry name" value="Metallo-hydrolase/oxidoreductase"/>
    <property type="match status" value="1"/>
</dbReference>
<dbReference type="InterPro" id="IPR036866">
    <property type="entry name" value="RibonucZ/Hydroxyglut_hydro"/>
</dbReference>
<sequence>MLAGLAICLVLVLVAVLLLNLRPSLAQWPQLPVSTKPSASGVDMRFIGTSGVVLADGETTLVIDGFVTRPSLLQVLTSRVTPDADRVRKVRARTGVSRLDAVMVTHSHYDHAMDAPEWVKQAGGEVWGTASTRQIARAEGVGAVRVVSPEEDIRVSRFNVRFFQLDHGPPEKMRGVITEDFTVPARATDYKTGGGLGFYFTHGSCRILAVPSAGKAHADLSQYPADVILLSIGQLGLQSPDHIRRYWRDTAEASGARLVIPVHWDDFSRSLDQSLEPLPYAVERTDVAMREIMALAGDKVRVALPVLYEPLDLSASGAC</sequence>
<dbReference type="InterPro" id="IPR001279">
    <property type="entry name" value="Metallo-B-lactamas"/>
</dbReference>
<keyword evidence="3" id="KW-1185">Reference proteome</keyword>
<dbReference type="Pfam" id="PF12706">
    <property type="entry name" value="Lactamase_B_2"/>
    <property type="match status" value="1"/>
</dbReference>
<dbReference type="PANTHER" id="PTHR43546:SF3">
    <property type="entry name" value="UPF0173 METAL-DEPENDENT HYDROLASE MJ1163"/>
    <property type="match status" value="1"/>
</dbReference>
<reference evidence="2 3" key="1">
    <citation type="journal article" date="2019" name="Int. J. Syst. Evol. Microbiol.">
        <title>The Global Catalogue of Microorganisms (GCM) 10K type strain sequencing project: providing services to taxonomists for standard genome sequencing and annotation.</title>
        <authorList>
            <consortium name="The Broad Institute Genomics Platform"/>
            <consortium name="The Broad Institute Genome Sequencing Center for Infectious Disease"/>
            <person name="Wu L."/>
            <person name="Ma J."/>
        </authorList>
    </citation>
    <scope>NUCLEOTIDE SEQUENCE [LARGE SCALE GENOMIC DNA]</scope>
    <source>
        <strain evidence="2 3">JCM 13476</strain>
    </source>
</reference>